<organism evidence="15 16">
    <name type="scientific">Thermanaerosceptrum fracticalcis</name>
    <dbReference type="NCBI Taxonomy" id="1712410"/>
    <lineage>
        <taxon>Bacteria</taxon>
        <taxon>Bacillati</taxon>
        <taxon>Bacillota</taxon>
        <taxon>Clostridia</taxon>
        <taxon>Eubacteriales</taxon>
        <taxon>Peptococcaceae</taxon>
        <taxon>Thermanaerosceptrum</taxon>
    </lineage>
</organism>
<sequence>MQINRRDFLKWITASAAALGLTSLDLVKVEQALAASTSPPVIWLQGAMCTGCSISLLNAANPTIDDVLLNKVSVKYHPNLAAAAGDLAVTSIIDTSDKYAGEFILCIEGGIPTGVNGKYCVIADKGGKDWTMLDAVNELGSKAKYVIAVGTCAAFGGVVKPSTYTGIKTVAQVLKGKTKNTIINLPSCPVHPNVMVGTIVTLLTKGMPRLDRYGRPVEYYTTYVHNNCPRRHTTMVDQYGKFGCYKGIGCKGPSTVFTCPLLKWNNGVNWCIDKANMQCISCASPTFPAGPFYYGGMGDMGSHSMSSGGMGSGEMGSGGTTSGGTGSGGMSSGGM</sequence>
<gene>
    <name evidence="15" type="ORF">BR63_10960</name>
</gene>
<evidence type="ECO:0000256" key="8">
    <source>
        <dbReference type="ARBA" id="ARBA00023002"/>
    </source>
</evidence>
<evidence type="ECO:0000256" key="12">
    <source>
        <dbReference type="SAM" id="MobiDB-lite"/>
    </source>
</evidence>
<dbReference type="Proteomes" id="UP000515847">
    <property type="component" value="Chromosome"/>
</dbReference>
<evidence type="ECO:0000313" key="16">
    <source>
        <dbReference type="Proteomes" id="UP000515847"/>
    </source>
</evidence>
<feature type="binding site" evidence="11">
    <location>
        <position position="228"/>
    </location>
    <ligand>
        <name>[4Fe-4S] cluster</name>
        <dbReference type="ChEBI" id="CHEBI:49883"/>
        <label>2</label>
    </ligand>
</feature>
<dbReference type="RefSeq" id="WP_051965407.1">
    <property type="nucleotide sequence ID" value="NZ_CP045798.1"/>
</dbReference>
<comment type="cofactor">
    <cofactor evidence="1">
        <name>[4Fe-4S] cluster</name>
        <dbReference type="ChEBI" id="CHEBI:49883"/>
    </cofactor>
</comment>
<feature type="binding site" evidence="11">
    <location>
        <position position="244"/>
    </location>
    <ligand>
        <name>[4Fe-4S] cluster</name>
        <dbReference type="ChEBI" id="CHEBI:49883"/>
        <label>2</label>
    </ligand>
</feature>
<dbReference type="PANTHER" id="PTHR30013">
    <property type="entry name" value="NIFE / NIFESE HYDROGENASE SMALL SUBUNIT FAMILY MEMBER"/>
    <property type="match status" value="1"/>
</dbReference>
<keyword evidence="11" id="KW-0003">3Fe-4S</keyword>
<comment type="subunit">
    <text evidence="4">Heterodimer of a large and a small subunit.</text>
</comment>
<evidence type="ECO:0000256" key="11">
    <source>
        <dbReference type="PIRSR" id="PIRSR000310-1"/>
    </source>
</evidence>
<dbReference type="EMBL" id="CP045798">
    <property type="protein sequence ID" value="QNB46781.1"/>
    <property type="molecule type" value="Genomic_DNA"/>
</dbReference>
<keyword evidence="8" id="KW-0560">Oxidoreductase</keyword>
<dbReference type="InterPro" id="IPR027394">
    <property type="entry name" value="Cytochrome-c3_hydrogenase_C"/>
</dbReference>
<feature type="binding site" evidence="11">
    <location>
        <position position="49"/>
    </location>
    <ligand>
        <name>[4Fe-4S] cluster</name>
        <dbReference type="ChEBI" id="CHEBI:49883"/>
        <label>1</label>
    </ligand>
</feature>
<dbReference type="GO" id="GO:0009061">
    <property type="term" value="P:anaerobic respiration"/>
    <property type="evidence" value="ECO:0007669"/>
    <property type="project" value="TreeGrafter"/>
</dbReference>
<feature type="binding site" evidence="11">
    <location>
        <position position="52"/>
    </location>
    <ligand>
        <name>[4Fe-4S] cluster</name>
        <dbReference type="ChEBI" id="CHEBI:49883"/>
        <label>1</label>
    </ligand>
</feature>
<dbReference type="GO" id="GO:0008901">
    <property type="term" value="F:ferredoxin hydrogenase activity"/>
    <property type="evidence" value="ECO:0007669"/>
    <property type="project" value="InterPro"/>
</dbReference>
<evidence type="ECO:0000256" key="2">
    <source>
        <dbReference type="ARBA" id="ARBA00004196"/>
    </source>
</evidence>
<dbReference type="InterPro" id="IPR037148">
    <property type="entry name" value="NiFe-Hase_small_C_sf"/>
</dbReference>
<reference evidence="15 16" key="1">
    <citation type="journal article" date="2019" name="Front. Microbiol.">
        <title>Thermoanaerosceptrum fracticalcis gen. nov. sp. nov., a Novel Fumarate-Fermenting Microorganism From a Deep Fractured Carbonate Aquifer of the US Great Basin.</title>
        <authorList>
            <person name="Hamilton-Brehm S.D."/>
            <person name="Stewart L.E."/>
            <person name="Zavarin M."/>
            <person name="Caldwell M."/>
            <person name="Lawson P.A."/>
            <person name="Onstott T.C."/>
            <person name="Grzymski J."/>
            <person name="Neveux I."/>
            <person name="Lollar B.S."/>
            <person name="Russell C.E."/>
            <person name="Moser D.P."/>
        </authorList>
    </citation>
    <scope>NUCLEOTIDE SEQUENCE [LARGE SCALE GENOMIC DNA]</scope>
    <source>
        <strain evidence="15 16">DRI-13</strain>
    </source>
</reference>
<dbReference type="KEGG" id="tfr:BR63_10960"/>
<evidence type="ECO:0000256" key="4">
    <source>
        <dbReference type="ARBA" id="ARBA00011771"/>
    </source>
</evidence>
<evidence type="ECO:0000259" key="13">
    <source>
        <dbReference type="Pfam" id="PF01058"/>
    </source>
</evidence>
<evidence type="ECO:0000259" key="14">
    <source>
        <dbReference type="Pfam" id="PF14720"/>
    </source>
</evidence>
<keyword evidence="10 11" id="KW-0411">Iron-sulfur</keyword>
<keyword evidence="6 11" id="KW-0479">Metal-binding</keyword>
<dbReference type="InterPro" id="IPR037024">
    <property type="entry name" value="NiFe_Hase_small_N_sf"/>
</dbReference>
<comment type="subcellular location">
    <subcellularLocation>
        <location evidence="2">Cell envelope</location>
    </subcellularLocation>
</comment>
<feature type="domain" description="Cytochrome-c3 hydrogenase C-terminal" evidence="14">
    <location>
        <begin position="220"/>
        <end position="289"/>
    </location>
</feature>
<dbReference type="NCBIfam" id="TIGR00391">
    <property type="entry name" value="hydA"/>
    <property type="match status" value="1"/>
</dbReference>
<keyword evidence="16" id="KW-1185">Reference proteome</keyword>
<accession>A0A7G6E3X7</accession>
<feature type="binding site" evidence="11">
    <location>
        <position position="225"/>
    </location>
    <ligand>
        <name>[4Fe-4S] cluster</name>
        <dbReference type="ChEBI" id="CHEBI:49883"/>
        <label>2</label>
    </ligand>
</feature>
<dbReference type="GO" id="GO:0051538">
    <property type="term" value="F:3 iron, 4 sulfur cluster binding"/>
    <property type="evidence" value="ECO:0007669"/>
    <property type="project" value="UniProtKB-KW"/>
</dbReference>
<feature type="binding site" evidence="11">
    <location>
        <position position="282"/>
    </location>
    <ligand>
        <name>[3Fe-4S] cluster</name>
        <dbReference type="ChEBI" id="CHEBI:21137"/>
    </ligand>
</feature>
<name>A0A7G6E3X7_THEFR</name>
<feature type="binding site" evidence="11">
    <location>
        <position position="250"/>
    </location>
    <ligand>
        <name>[4Fe-4S] cluster</name>
        <dbReference type="ChEBI" id="CHEBI:49883"/>
        <label>2</label>
    </ligand>
</feature>
<evidence type="ECO:0000256" key="7">
    <source>
        <dbReference type="ARBA" id="ARBA00022729"/>
    </source>
</evidence>
<dbReference type="GO" id="GO:0046872">
    <property type="term" value="F:metal ion binding"/>
    <property type="evidence" value="ECO:0007669"/>
    <property type="project" value="UniProtKB-KW"/>
</dbReference>
<dbReference type="Pfam" id="PF10518">
    <property type="entry name" value="TAT_signal"/>
    <property type="match status" value="1"/>
</dbReference>
<evidence type="ECO:0000256" key="9">
    <source>
        <dbReference type="ARBA" id="ARBA00023004"/>
    </source>
</evidence>
<dbReference type="InterPro" id="IPR006137">
    <property type="entry name" value="NADH_UbQ_OxRdtase-like_20kDa"/>
</dbReference>
<dbReference type="InterPro" id="IPR001821">
    <property type="entry name" value="NiFe_hydrogenase_ssu"/>
</dbReference>
<dbReference type="GO" id="GO:0030313">
    <property type="term" value="C:cell envelope"/>
    <property type="evidence" value="ECO:0007669"/>
    <property type="project" value="UniProtKB-SubCell"/>
</dbReference>
<dbReference type="GO" id="GO:0009055">
    <property type="term" value="F:electron transfer activity"/>
    <property type="evidence" value="ECO:0007669"/>
    <property type="project" value="TreeGrafter"/>
</dbReference>
<evidence type="ECO:0000256" key="6">
    <source>
        <dbReference type="ARBA" id="ARBA00022723"/>
    </source>
</evidence>
<evidence type="ECO:0000256" key="5">
    <source>
        <dbReference type="ARBA" id="ARBA00022485"/>
    </source>
</evidence>
<dbReference type="Gene3D" id="4.10.480.10">
    <property type="entry name" value="Cytochrome-c3 hydrogenase, C-terminal domain"/>
    <property type="match status" value="1"/>
</dbReference>
<dbReference type="Gene3D" id="3.40.50.700">
    <property type="entry name" value="NADH:ubiquinone oxidoreductase-like, 20kDa subunit"/>
    <property type="match status" value="1"/>
</dbReference>
<dbReference type="InterPro" id="IPR019546">
    <property type="entry name" value="TAT_signal_bac_arc"/>
</dbReference>
<dbReference type="Pfam" id="PF01058">
    <property type="entry name" value="Oxidored_q6"/>
    <property type="match status" value="1"/>
</dbReference>
<dbReference type="AlphaFoldDB" id="A0A7G6E3X7"/>
<keyword evidence="9 11" id="KW-0408">Iron</keyword>
<evidence type="ECO:0000256" key="1">
    <source>
        <dbReference type="ARBA" id="ARBA00001966"/>
    </source>
</evidence>
<evidence type="ECO:0000256" key="3">
    <source>
        <dbReference type="ARBA" id="ARBA00006605"/>
    </source>
</evidence>
<dbReference type="PROSITE" id="PS51318">
    <property type="entry name" value="TAT"/>
    <property type="match status" value="1"/>
</dbReference>
<dbReference type="GO" id="GO:0051539">
    <property type="term" value="F:4 iron, 4 sulfur cluster binding"/>
    <property type="evidence" value="ECO:0007669"/>
    <property type="project" value="UniProtKB-KW"/>
</dbReference>
<dbReference type="PANTHER" id="PTHR30013:SF5">
    <property type="entry name" value="HYDROGENASE SMALL SUBUNIT"/>
    <property type="match status" value="1"/>
</dbReference>
<feature type="binding site" evidence="11">
    <location>
        <position position="152"/>
    </location>
    <ligand>
        <name>[4Fe-4S] cluster</name>
        <dbReference type="ChEBI" id="CHEBI:49883"/>
        <label>1</label>
    </ligand>
</feature>
<dbReference type="GO" id="GO:0044569">
    <property type="term" value="C:[Ni-Fe] hydrogenase complex"/>
    <property type="evidence" value="ECO:0007669"/>
    <property type="project" value="TreeGrafter"/>
</dbReference>
<dbReference type="GO" id="GO:0009375">
    <property type="term" value="C:ferredoxin hydrogenase complex"/>
    <property type="evidence" value="ECO:0007669"/>
    <property type="project" value="InterPro"/>
</dbReference>
<dbReference type="SUPFAM" id="SSF56770">
    <property type="entry name" value="HydA/Nqo6-like"/>
    <property type="match status" value="1"/>
</dbReference>
<feature type="domain" description="NADH:ubiquinone oxidoreductase-like 20kDa subunit" evidence="13">
    <location>
        <begin position="49"/>
        <end position="202"/>
    </location>
</feature>
<feature type="region of interest" description="Disordered" evidence="12">
    <location>
        <begin position="307"/>
        <end position="335"/>
    </location>
</feature>
<dbReference type="NCBIfam" id="TIGR01409">
    <property type="entry name" value="TAT_signal_seq"/>
    <property type="match status" value="1"/>
</dbReference>
<dbReference type="OrthoDB" id="9766729at2"/>
<evidence type="ECO:0000256" key="10">
    <source>
        <dbReference type="ARBA" id="ARBA00023014"/>
    </source>
</evidence>
<dbReference type="PIRSF" id="PIRSF000310">
    <property type="entry name" value="NiFe_hyd_ssu"/>
    <property type="match status" value="1"/>
</dbReference>
<keyword evidence="5 11" id="KW-0004">4Fe-4S</keyword>
<feature type="binding site" evidence="11">
    <location>
        <position position="259"/>
    </location>
    <ligand>
        <name>[3Fe-4S] cluster</name>
        <dbReference type="ChEBI" id="CHEBI:21137"/>
    </ligand>
</feature>
<dbReference type="PRINTS" id="PR00614">
    <property type="entry name" value="NIHGNASESMLL"/>
</dbReference>
<feature type="binding site" evidence="11">
    <location>
        <position position="188"/>
    </location>
    <ligand>
        <name>[4Fe-4S] cluster</name>
        <dbReference type="ChEBI" id="CHEBI:49883"/>
        <label>1</label>
    </ligand>
</feature>
<dbReference type="InterPro" id="IPR006311">
    <property type="entry name" value="TAT_signal"/>
</dbReference>
<protein>
    <submittedName>
        <fullName evidence="15">Hydrogenase small subunit</fullName>
    </submittedName>
</protein>
<feature type="binding site" evidence="11">
    <location>
        <position position="279"/>
    </location>
    <ligand>
        <name>[3Fe-4S] cluster</name>
        <dbReference type="ChEBI" id="CHEBI:21137"/>
    </ligand>
</feature>
<dbReference type="Pfam" id="PF14720">
    <property type="entry name" value="NiFe_hyd_SSU_C"/>
    <property type="match status" value="1"/>
</dbReference>
<proteinExistence type="inferred from homology"/>
<feature type="compositionally biased region" description="Gly residues" evidence="12">
    <location>
        <begin position="308"/>
        <end position="335"/>
    </location>
</feature>
<evidence type="ECO:0000313" key="15">
    <source>
        <dbReference type="EMBL" id="QNB46781.1"/>
    </source>
</evidence>
<comment type="similarity">
    <text evidence="3">Belongs to the [NiFe]/[NiFeSe] hydrogenase small subunit family.</text>
</comment>
<keyword evidence="7" id="KW-0732">Signal</keyword>
<dbReference type="GO" id="GO:0016020">
    <property type="term" value="C:membrane"/>
    <property type="evidence" value="ECO:0007669"/>
    <property type="project" value="TreeGrafter"/>
</dbReference>